<evidence type="ECO:0000259" key="13">
    <source>
        <dbReference type="PROSITE" id="PS50262"/>
    </source>
</evidence>
<keyword evidence="3" id="KW-1003">Cell membrane</keyword>
<reference evidence="14" key="1">
    <citation type="submission" date="2023-04" db="EMBL/GenBank/DDBJ databases">
        <authorList>
            <consortium name="ELIXIR-Norway"/>
        </authorList>
    </citation>
    <scope>NUCLEOTIDE SEQUENCE [LARGE SCALE GENOMIC DNA]</scope>
</reference>
<feature type="domain" description="G-protein coupled receptors family 1 profile" evidence="13">
    <location>
        <begin position="1"/>
        <end position="156"/>
    </location>
</feature>
<evidence type="ECO:0000256" key="4">
    <source>
        <dbReference type="ARBA" id="ARBA00022606"/>
    </source>
</evidence>
<comment type="subcellular location">
    <subcellularLocation>
        <location evidence="2">Cell membrane</location>
        <topology evidence="2">Multi-pass membrane protein</topology>
    </subcellularLocation>
</comment>
<keyword evidence="5 12" id="KW-0812">Transmembrane</keyword>
<keyword evidence="11" id="KW-0807">Transducer</keyword>
<evidence type="ECO:0000256" key="8">
    <source>
        <dbReference type="ARBA" id="ARBA00023040"/>
    </source>
</evidence>
<dbReference type="PANTHER" id="PTHR26454">
    <property type="entry name" value="OLFACTORY RECEPTOR"/>
    <property type="match status" value="1"/>
</dbReference>
<sequence length="201" mass="22733">MLADLLSPRRTKALAECLTQSFFYFSLGSTDFLLLTVMAFDRSMAICCPLHYPTIMNRPVCVKLVVVCRVVGFLSIISPTLQKTQLWFCVPSVTDHHICDSAPLLKRSCSDTQHTRLMDFFLSLFQRPDKGPSAQLNKVVALMTALVTPFLNPFIFTFRNEKVQKDPIRDGSWDPRLGQLLQQKHHSHLGCPLLPPDPQTS</sequence>
<proteinExistence type="predicted"/>
<dbReference type="InterPro" id="IPR000276">
    <property type="entry name" value="GPCR_Rhodpsn"/>
</dbReference>
<dbReference type="InterPro" id="IPR017452">
    <property type="entry name" value="GPCR_Rhodpsn_7TM"/>
</dbReference>
<accession>A0ABN8YH48</accession>
<dbReference type="Gene3D" id="1.20.1070.10">
    <property type="entry name" value="Rhodopsin 7-helix transmembrane proteins"/>
    <property type="match status" value="1"/>
</dbReference>
<dbReference type="Pfam" id="PF00001">
    <property type="entry name" value="7tm_1"/>
    <property type="match status" value="1"/>
</dbReference>
<keyword evidence="15" id="KW-1185">Reference proteome</keyword>
<organism evidence="14 15">
    <name type="scientific">Rangifer tarandus platyrhynchus</name>
    <name type="common">Svalbard reindeer</name>
    <dbReference type="NCBI Taxonomy" id="3082113"/>
    <lineage>
        <taxon>Eukaryota</taxon>
        <taxon>Metazoa</taxon>
        <taxon>Chordata</taxon>
        <taxon>Craniata</taxon>
        <taxon>Vertebrata</taxon>
        <taxon>Euteleostomi</taxon>
        <taxon>Mammalia</taxon>
        <taxon>Eutheria</taxon>
        <taxon>Laurasiatheria</taxon>
        <taxon>Artiodactyla</taxon>
        <taxon>Ruminantia</taxon>
        <taxon>Pecora</taxon>
        <taxon>Cervidae</taxon>
        <taxon>Odocoileinae</taxon>
        <taxon>Rangifer</taxon>
    </lineage>
</organism>
<protein>
    <recommendedName>
        <fullName evidence="13">G-protein coupled receptors family 1 profile domain-containing protein</fullName>
    </recommendedName>
</protein>
<keyword evidence="10" id="KW-0675">Receptor</keyword>
<evidence type="ECO:0000256" key="11">
    <source>
        <dbReference type="ARBA" id="ARBA00023224"/>
    </source>
</evidence>
<evidence type="ECO:0000256" key="6">
    <source>
        <dbReference type="ARBA" id="ARBA00022725"/>
    </source>
</evidence>
<dbReference type="PROSITE" id="PS50262">
    <property type="entry name" value="G_PROTEIN_RECEP_F1_2"/>
    <property type="match status" value="1"/>
</dbReference>
<dbReference type="PANTHER" id="PTHR26454:SF167">
    <property type="entry name" value="OLFACTORY RECEPTOR"/>
    <property type="match status" value="1"/>
</dbReference>
<evidence type="ECO:0000256" key="5">
    <source>
        <dbReference type="ARBA" id="ARBA00022692"/>
    </source>
</evidence>
<evidence type="ECO:0000256" key="7">
    <source>
        <dbReference type="ARBA" id="ARBA00022989"/>
    </source>
</evidence>
<evidence type="ECO:0000313" key="14">
    <source>
        <dbReference type="EMBL" id="CAI9160783.1"/>
    </source>
</evidence>
<dbReference type="PRINTS" id="PR00245">
    <property type="entry name" value="OLFACTORYR"/>
</dbReference>
<evidence type="ECO:0000256" key="3">
    <source>
        <dbReference type="ARBA" id="ARBA00022475"/>
    </source>
</evidence>
<feature type="transmembrane region" description="Helical" evidence="12">
    <location>
        <begin position="22"/>
        <end position="40"/>
    </location>
</feature>
<name>A0ABN8YH48_RANTA</name>
<evidence type="ECO:0000256" key="12">
    <source>
        <dbReference type="SAM" id="Phobius"/>
    </source>
</evidence>
<evidence type="ECO:0000256" key="9">
    <source>
        <dbReference type="ARBA" id="ARBA00023136"/>
    </source>
</evidence>
<evidence type="ECO:0000256" key="2">
    <source>
        <dbReference type="ARBA" id="ARBA00004651"/>
    </source>
</evidence>
<dbReference type="Proteomes" id="UP001176941">
    <property type="component" value="Chromosome 2"/>
</dbReference>
<dbReference type="EMBL" id="OX459938">
    <property type="protein sequence ID" value="CAI9160783.1"/>
    <property type="molecule type" value="Genomic_DNA"/>
</dbReference>
<comment type="function">
    <text evidence="1">Putative odorant or sperm cell receptor.</text>
</comment>
<dbReference type="PROSITE" id="PS00237">
    <property type="entry name" value="G_PROTEIN_RECEP_F1_1"/>
    <property type="match status" value="1"/>
</dbReference>
<dbReference type="SUPFAM" id="SSF81321">
    <property type="entry name" value="Family A G protein-coupled receptor-like"/>
    <property type="match status" value="1"/>
</dbReference>
<evidence type="ECO:0000256" key="10">
    <source>
        <dbReference type="ARBA" id="ARBA00023170"/>
    </source>
</evidence>
<keyword evidence="4" id="KW-0716">Sensory transduction</keyword>
<keyword evidence="6" id="KW-0552">Olfaction</keyword>
<dbReference type="InterPro" id="IPR000725">
    <property type="entry name" value="Olfact_rcpt"/>
</dbReference>
<keyword evidence="9 12" id="KW-0472">Membrane</keyword>
<dbReference type="InterPro" id="IPR047132">
    <property type="entry name" value="Olfact_rcpt_6C-like"/>
</dbReference>
<keyword evidence="7 12" id="KW-1133">Transmembrane helix</keyword>
<keyword evidence="8" id="KW-0297">G-protein coupled receptor</keyword>
<evidence type="ECO:0000313" key="15">
    <source>
        <dbReference type="Proteomes" id="UP001176941"/>
    </source>
</evidence>
<feature type="transmembrane region" description="Helical" evidence="12">
    <location>
        <begin position="60"/>
        <end position="78"/>
    </location>
</feature>
<gene>
    <name evidence="14" type="ORF">MRATA1EN1_LOCUS9745</name>
</gene>
<evidence type="ECO:0000256" key="1">
    <source>
        <dbReference type="ARBA" id="ARBA00003929"/>
    </source>
</evidence>